<feature type="transmembrane region" description="Helical" evidence="5">
    <location>
        <begin position="55"/>
        <end position="75"/>
    </location>
</feature>
<feature type="transmembrane region" description="Helical" evidence="5">
    <location>
        <begin position="20"/>
        <end position="43"/>
    </location>
</feature>
<dbReference type="RefSeq" id="WP_369313736.1">
    <property type="nucleotide sequence ID" value="NZ_JBEHZE010000001.1"/>
</dbReference>
<feature type="transmembrane region" description="Helical" evidence="5">
    <location>
        <begin position="113"/>
        <end position="130"/>
    </location>
</feature>
<keyword evidence="3 5" id="KW-1133">Transmembrane helix</keyword>
<comment type="subcellular location">
    <subcellularLocation>
        <location evidence="5">Cell membrane</location>
        <topology evidence="5">Multi-pass membrane protein</topology>
    </subcellularLocation>
    <subcellularLocation>
        <location evidence="1">Membrane</location>
        <topology evidence="1">Multi-pass membrane protein</topology>
    </subcellularLocation>
</comment>
<comment type="caution">
    <text evidence="6">The sequence shown here is derived from an EMBL/GenBank/DDBJ whole genome shotgun (WGS) entry which is preliminary data.</text>
</comment>
<accession>A0ABV3Z4L1</accession>
<dbReference type="PANTHER" id="PTHR43483">
    <property type="entry name" value="MEMBRANE TRANSPORTER PROTEIN HI_0806-RELATED"/>
    <property type="match status" value="1"/>
</dbReference>
<evidence type="ECO:0000256" key="3">
    <source>
        <dbReference type="ARBA" id="ARBA00022989"/>
    </source>
</evidence>
<protein>
    <recommendedName>
        <fullName evidence="5">Probable membrane transporter protein</fullName>
    </recommendedName>
</protein>
<feature type="transmembrane region" description="Helical" evidence="5">
    <location>
        <begin position="221"/>
        <end position="240"/>
    </location>
</feature>
<keyword evidence="7" id="KW-1185">Reference proteome</keyword>
<dbReference type="InterPro" id="IPR002781">
    <property type="entry name" value="TM_pro_TauE-like"/>
</dbReference>
<feature type="transmembrane region" description="Helical" evidence="5">
    <location>
        <begin position="87"/>
        <end position="106"/>
    </location>
</feature>
<comment type="similarity">
    <text evidence="5">Belongs to the 4-toluene sulfonate uptake permease (TSUP) (TC 2.A.102) family.</text>
</comment>
<evidence type="ECO:0000256" key="1">
    <source>
        <dbReference type="ARBA" id="ARBA00004141"/>
    </source>
</evidence>
<evidence type="ECO:0000313" key="6">
    <source>
        <dbReference type="EMBL" id="MEX6633745.1"/>
    </source>
</evidence>
<dbReference type="Proteomes" id="UP001560685">
    <property type="component" value="Unassembled WGS sequence"/>
</dbReference>
<proteinExistence type="inferred from homology"/>
<feature type="transmembrane region" description="Helical" evidence="5">
    <location>
        <begin position="190"/>
        <end position="209"/>
    </location>
</feature>
<dbReference type="EMBL" id="JBEHZE010000001">
    <property type="protein sequence ID" value="MEX6633745.1"/>
    <property type="molecule type" value="Genomic_DNA"/>
</dbReference>
<keyword evidence="2 5" id="KW-0812">Transmembrane</keyword>
<keyword evidence="4 5" id="KW-0472">Membrane</keyword>
<organism evidence="6 7">
    <name type="scientific">Hyphococcus lacteus</name>
    <dbReference type="NCBI Taxonomy" id="3143536"/>
    <lineage>
        <taxon>Bacteria</taxon>
        <taxon>Pseudomonadati</taxon>
        <taxon>Pseudomonadota</taxon>
        <taxon>Alphaproteobacteria</taxon>
        <taxon>Parvularculales</taxon>
        <taxon>Parvularculaceae</taxon>
        <taxon>Hyphococcus</taxon>
    </lineage>
</organism>
<feature type="transmembrane region" description="Helical" evidence="5">
    <location>
        <begin position="150"/>
        <end position="178"/>
    </location>
</feature>
<sequence>MDFVLQHWVLVLSLSGAGFAAGFSGGLFGVGGGIITTPVLYALFKALGHGDSESLKTAIGTSLAIIIVTSIRSLSTHHRAGHVDGSILRAWIPWIALGAGLGGILSRWAPVELLAIIFAAGAFWVAYRRLFKSETKAGSATDLNRKRMKVPLGIGTGLFSSLIGLGGGALGVMIMTVAGRPMHQAIGTSAGFGVAVAVPGVFGFIYSGLNVANLPPVSFGYFNFPAFVITAVMAAVAAPIGAKAAHRLNGAFLSKVFGGYVLIAACALAADVFWG</sequence>
<evidence type="ECO:0000313" key="7">
    <source>
        <dbReference type="Proteomes" id="UP001560685"/>
    </source>
</evidence>
<feature type="transmembrane region" description="Helical" evidence="5">
    <location>
        <begin position="252"/>
        <end position="274"/>
    </location>
</feature>
<dbReference type="PANTHER" id="PTHR43483:SF3">
    <property type="entry name" value="MEMBRANE TRANSPORTER PROTEIN HI_0806-RELATED"/>
    <property type="match status" value="1"/>
</dbReference>
<name>A0ABV3Z4L1_9PROT</name>
<gene>
    <name evidence="6" type="ORF">ABFZ84_09330</name>
</gene>
<keyword evidence="5" id="KW-1003">Cell membrane</keyword>
<evidence type="ECO:0000256" key="4">
    <source>
        <dbReference type="ARBA" id="ARBA00023136"/>
    </source>
</evidence>
<evidence type="ECO:0000256" key="2">
    <source>
        <dbReference type="ARBA" id="ARBA00022692"/>
    </source>
</evidence>
<evidence type="ECO:0000256" key="5">
    <source>
        <dbReference type="RuleBase" id="RU363041"/>
    </source>
</evidence>
<dbReference type="Pfam" id="PF01925">
    <property type="entry name" value="TauE"/>
    <property type="match status" value="1"/>
</dbReference>
<reference evidence="6 7" key="1">
    <citation type="submission" date="2024-05" db="EMBL/GenBank/DDBJ databases">
        <title>Three bacterial strains, DH-69, EH-24, and ECK-19 isolated from coastal sediments.</title>
        <authorList>
            <person name="Ye Y.-Q."/>
            <person name="Du Z.-J."/>
        </authorList>
    </citation>
    <scope>NUCLEOTIDE SEQUENCE [LARGE SCALE GENOMIC DNA]</scope>
    <source>
        <strain evidence="6 7">ECK-19</strain>
    </source>
</reference>